<keyword evidence="4" id="KW-1185">Reference proteome</keyword>
<feature type="chain" id="PRO_5002607985" description="Inner membrane protein ybjM" evidence="2">
    <location>
        <begin position="31"/>
        <end position="125"/>
    </location>
</feature>
<proteinExistence type="predicted"/>
<dbReference type="Proteomes" id="UP000002230">
    <property type="component" value="Chromosome"/>
</dbReference>
<evidence type="ECO:0000256" key="1">
    <source>
        <dbReference type="SAM" id="Phobius"/>
    </source>
</evidence>
<feature type="transmembrane region" description="Helical" evidence="1">
    <location>
        <begin position="38"/>
        <end position="57"/>
    </location>
</feature>
<name>A0A0H3DW20_EDWTF</name>
<evidence type="ECO:0008006" key="5">
    <source>
        <dbReference type="Google" id="ProtNLM"/>
    </source>
</evidence>
<gene>
    <name evidence="3" type="ordered locus">ETAF_2033</name>
</gene>
<dbReference type="HOGENOM" id="CLU_140365_0_0_6"/>
<organism evidence="3 4">
    <name type="scientific">Edwardsiella tarda (strain FL6-60)</name>
    <dbReference type="NCBI Taxonomy" id="718251"/>
    <lineage>
        <taxon>Bacteria</taxon>
        <taxon>Pseudomonadati</taxon>
        <taxon>Pseudomonadota</taxon>
        <taxon>Gammaproteobacteria</taxon>
        <taxon>Enterobacterales</taxon>
        <taxon>Hafniaceae</taxon>
        <taxon>Edwardsiella</taxon>
    </lineage>
</organism>
<evidence type="ECO:0000313" key="4">
    <source>
        <dbReference type="Proteomes" id="UP000002230"/>
    </source>
</evidence>
<keyword evidence="1" id="KW-0812">Transmembrane</keyword>
<dbReference type="InterPro" id="IPR020368">
    <property type="entry name" value="Uncharacterised_YbjM"/>
</dbReference>
<accession>A0A0H3DW20</accession>
<dbReference type="KEGG" id="etd:ETAF_2033"/>
<feature type="transmembrane region" description="Helical" evidence="1">
    <location>
        <begin position="64"/>
        <end position="85"/>
    </location>
</feature>
<feature type="signal peptide" evidence="2">
    <location>
        <begin position="1"/>
        <end position="30"/>
    </location>
</feature>
<feature type="transmembrane region" description="Helical" evidence="1">
    <location>
        <begin position="97"/>
        <end position="119"/>
    </location>
</feature>
<sequence length="125" mass="14023">MANGRRWFTLILCFLMVTTLFLLSHCYAQANGGIAEPPGVRLGLLLYMLPGFILCPLARRQRVLTVFCGALASATFCQLLHMLWLADDETPLQLLPYTASMVFWCVFGALLYWFAATLCGQRAVR</sequence>
<keyword evidence="2" id="KW-0732">Signal</keyword>
<dbReference type="PATRIC" id="fig|718251.5.peg.2108"/>
<evidence type="ECO:0000256" key="2">
    <source>
        <dbReference type="SAM" id="SignalP"/>
    </source>
</evidence>
<reference evidence="3 4" key="2">
    <citation type="journal article" date="2011" name="BMC Immunol.">
        <title>Comparison of static immersion and intravenous injection systems for exposure of zebrafish embryos to the natural pathogen Edwardsiella tarda.</title>
        <authorList>
            <person name="van Soest J.J."/>
            <person name="Stockhammer O.W."/>
            <person name="Ordas A."/>
            <person name="Bloemberg G.V."/>
            <person name="Spaink H.P."/>
            <person name="Meijer A.H."/>
        </authorList>
    </citation>
    <scope>NUCLEOTIDE SEQUENCE [LARGE SCALE GENOMIC DNA]</scope>
    <source>
        <strain evidence="3 4">FL6-60</strain>
    </source>
</reference>
<dbReference type="AlphaFoldDB" id="A0A0H3DW20"/>
<dbReference type="Pfam" id="PF11045">
    <property type="entry name" value="YbjM"/>
    <property type="match status" value="1"/>
</dbReference>
<keyword evidence="1" id="KW-0472">Membrane</keyword>
<evidence type="ECO:0000313" key="3">
    <source>
        <dbReference type="EMBL" id="ADM42139.1"/>
    </source>
</evidence>
<dbReference type="GO" id="GO:0016020">
    <property type="term" value="C:membrane"/>
    <property type="evidence" value="ECO:0007669"/>
    <property type="project" value="InterPro"/>
</dbReference>
<dbReference type="EMBL" id="CP002154">
    <property type="protein sequence ID" value="ADM42139.1"/>
    <property type="molecule type" value="Genomic_DNA"/>
</dbReference>
<keyword evidence="1" id="KW-1133">Transmembrane helix</keyword>
<protein>
    <recommendedName>
        <fullName evidence="5">Inner membrane protein ybjM</fullName>
    </recommendedName>
</protein>
<reference evidence="4" key="1">
    <citation type="submission" date="2010-08" db="EMBL/GenBank/DDBJ databases">
        <title>Genome comparisons of Edwardsiella bacteria analysed using deep sequencing technology.</title>
        <authorList>
            <person name="van Soest J.J."/>
            <person name="Henkel C.V."/>
            <person name="Jansen H.J."/>
            <person name="van den Hondel C.A.M.J.J."/>
            <person name="Bloemberg G.V."/>
            <person name="Meijer A.H."/>
            <person name="Spaink H.P."/>
        </authorList>
    </citation>
    <scope>NUCLEOTIDE SEQUENCE [LARGE SCALE GENOMIC DNA]</scope>
    <source>
        <strain evidence="4">FL6-60</strain>
    </source>
</reference>